<dbReference type="InterPro" id="IPR020845">
    <property type="entry name" value="AMP-binding_CS"/>
</dbReference>
<evidence type="ECO:0000256" key="1">
    <source>
        <dbReference type="ARBA" id="ARBA00001957"/>
    </source>
</evidence>
<dbReference type="SUPFAM" id="SSF51735">
    <property type="entry name" value="NAD(P)-binding Rossmann-fold domains"/>
    <property type="match status" value="1"/>
</dbReference>
<dbReference type="PROSITE" id="PS00455">
    <property type="entry name" value="AMP_BINDING"/>
    <property type="match status" value="2"/>
</dbReference>
<dbReference type="Gene3D" id="1.10.1200.10">
    <property type="entry name" value="ACP-like"/>
    <property type="match status" value="3"/>
</dbReference>
<dbReference type="InterPro" id="IPR009081">
    <property type="entry name" value="PP-bd_ACP"/>
</dbReference>
<dbReference type="InterPro" id="IPR045851">
    <property type="entry name" value="AMP-bd_C_sf"/>
</dbReference>
<keyword evidence="4" id="KW-0436">Ligase</keyword>
<evidence type="ECO:0000313" key="7">
    <source>
        <dbReference type="Proteomes" id="UP001524502"/>
    </source>
</evidence>
<dbReference type="PROSITE" id="PS50075">
    <property type="entry name" value="CARRIER"/>
    <property type="match status" value="3"/>
</dbReference>
<dbReference type="Gene3D" id="3.40.50.12780">
    <property type="entry name" value="N-terminal domain of ligase-like"/>
    <property type="match status" value="3"/>
</dbReference>
<dbReference type="InterPro" id="IPR020806">
    <property type="entry name" value="PKS_PP-bd"/>
</dbReference>
<dbReference type="InterPro" id="IPR001242">
    <property type="entry name" value="Condensation_dom"/>
</dbReference>
<gene>
    <name evidence="6" type="ORF">NE619_03190</name>
</gene>
<dbReference type="SMART" id="SM00823">
    <property type="entry name" value="PKS_PP"/>
    <property type="match status" value="2"/>
</dbReference>
<reference evidence="6 7" key="1">
    <citation type="submission" date="2022-06" db="EMBL/GenBank/DDBJ databases">
        <title>Isolation of gut microbiota from human fecal samples.</title>
        <authorList>
            <person name="Pamer E.G."/>
            <person name="Barat B."/>
            <person name="Waligurski E."/>
            <person name="Medina S."/>
            <person name="Paddock L."/>
            <person name="Mostad J."/>
        </authorList>
    </citation>
    <scope>NUCLEOTIDE SEQUENCE [LARGE SCALE GENOMIC DNA]</scope>
    <source>
        <strain evidence="6 7">SL.3.17</strain>
    </source>
</reference>
<protein>
    <submittedName>
        <fullName evidence="6">Amino acid adenylation domain-containing protein</fullName>
    </submittedName>
</protein>
<dbReference type="SUPFAM" id="SSF47336">
    <property type="entry name" value="ACP-like"/>
    <property type="match status" value="3"/>
</dbReference>
<feature type="domain" description="Carrier" evidence="5">
    <location>
        <begin position="1501"/>
        <end position="1576"/>
    </location>
</feature>
<dbReference type="Gene3D" id="3.40.50.720">
    <property type="entry name" value="NAD(P)-binding Rossmann-like Domain"/>
    <property type="match status" value="1"/>
</dbReference>
<evidence type="ECO:0000256" key="3">
    <source>
        <dbReference type="ARBA" id="ARBA00022553"/>
    </source>
</evidence>
<dbReference type="InterPro" id="IPR025110">
    <property type="entry name" value="AMP-bd_C"/>
</dbReference>
<dbReference type="Pfam" id="PF00668">
    <property type="entry name" value="Condensation"/>
    <property type="match status" value="2"/>
</dbReference>
<organism evidence="6 7">
    <name type="scientific">Anaerovorax odorimutans</name>
    <dbReference type="NCBI Taxonomy" id="109327"/>
    <lineage>
        <taxon>Bacteria</taxon>
        <taxon>Bacillati</taxon>
        <taxon>Bacillota</taxon>
        <taxon>Clostridia</taxon>
        <taxon>Peptostreptococcales</taxon>
        <taxon>Anaerovoracaceae</taxon>
        <taxon>Anaerovorax</taxon>
    </lineage>
</organism>
<dbReference type="Gene3D" id="3.30.559.30">
    <property type="entry name" value="Nonribosomal peptide synthetase, condensation domain"/>
    <property type="match status" value="2"/>
</dbReference>
<comment type="caution">
    <text evidence="6">The sequence shown here is derived from an EMBL/GenBank/DDBJ whole genome shotgun (WGS) entry which is preliminary data.</text>
</comment>
<dbReference type="EMBL" id="JANFXK010000002">
    <property type="protein sequence ID" value="MCQ4635722.1"/>
    <property type="molecule type" value="Genomic_DNA"/>
</dbReference>
<dbReference type="InterPro" id="IPR036736">
    <property type="entry name" value="ACP-like_sf"/>
</dbReference>
<proteinExistence type="predicted"/>
<dbReference type="RefSeq" id="WP_256130910.1">
    <property type="nucleotide sequence ID" value="NZ_JANFXK010000002.1"/>
</dbReference>
<accession>A0ABT1RKL1</accession>
<keyword evidence="7" id="KW-1185">Reference proteome</keyword>
<dbReference type="InterPro" id="IPR023213">
    <property type="entry name" value="CAT-like_dom_sf"/>
</dbReference>
<dbReference type="NCBIfam" id="TIGR01733">
    <property type="entry name" value="AA-adenyl-dom"/>
    <property type="match status" value="2"/>
</dbReference>
<dbReference type="Pfam" id="PF00501">
    <property type="entry name" value="AMP-binding"/>
    <property type="match status" value="3"/>
</dbReference>
<dbReference type="CDD" id="cd05930">
    <property type="entry name" value="A_NRPS"/>
    <property type="match status" value="3"/>
</dbReference>
<evidence type="ECO:0000256" key="4">
    <source>
        <dbReference type="ARBA" id="ARBA00022598"/>
    </source>
</evidence>
<evidence type="ECO:0000256" key="2">
    <source>
        <dbReference type="ARBA" id="ARBA00022450"/>
    </source>
</evidence>
<dbReference type="Proteomes" id="UP001524502">
    <property type="component" value="Unassembled WGS sequence"/>
</dbReference>
<keyword evidence="3" id="KW-0597">Phosphoprotein</keyword>
<dbReference type="Gene3D" id="3.30.559.10">
    <property type="entry name" value="Chloramphenicol acetyltransferase-like domain"/>
    <property type="match status" value="2"/>
</dbReference>
<dbReference type="SUPFAM" id="SSF56801">
    <property type="entry name" value="Acetyl-CoA synthetase-like"/>
    <property type="match status" value="3"/>
</dbReference>
<dbReference type="SUPFAM" id="SSF52777">
    <property type="entry name" value="CoA-dependent acyltransferases"/>
    <property type="match status" value="4"/>
</dbReference>
<sequence length="3000" mass="335416">MKSFLEAFAENAGKYAEKTAIVDQSGSRETSYRELDVLSDKIAGLIVEKKVEKGSLIPVLMGREMEFIASMLAILKAGCAFVPLSSAYPQERIDYITNQCKADWILGADFVKDAAAAKPLAEPVQVSQEDPAFAVYTSGSTGTPKGILHDHRSLSHSSYRIAKATGCLPEDQYLSNVPYHFVAFIIDLTANLYTGNTIHIQNEQDCRDVRKIEQYIAEHQINATFISPQLLKLFHNKSDSLRYVTTGSERLSGASGQGYTLYNFYGASETTPGATIFTVDKEYDNTPIGKPFEGMKIYLLNEDGSRTKEGEIGEICISGPLSRGYIDLSEKTAEVFCDNPFAEGEDDKILYHSNDLGKFTPEGNLIYVNRKDWMVKINGQRVETGEIETLMNSLDFVETAAVKGFENEYGQTYLCGYFQLKKDSAQKDPAAKIKEELKKKLPDYMIPSFFVELEAFPLNVNRKLDRLSLKPPQLSAFKAEYEAPVTPEEELLCKGFEEILGVEKVGRKDDFFALGGDSIKAVRLQAFAEELNLASQQVFEGKTPEKIAALCGQKEEDPYENCREEKDFYPLTDSQMGVFLECLQNPTGVMYNIPFAFTIPEGVDLQRFRQALLDTVKHYPVMGIAVRQQDETYGMVPGAAQEFEIPLEKVSQKQLEQIKESFVRPFDLEKGPLFRMELYETEKDGCLLADMHHIISDGASFASFFSQAARAYLGQDLQPEEITQFDLSNYEQKLKNTQRYQEAEEYFDRLLAGNEVDSNLLFDKDEDQSADHPAKRLYCNLEGRISSGALEHFTRQAGVTENTFFLGAFAYALAKYTGQTESLFTTVNNGRHDPRFQNTVGMLVRTIPVYANIEEDAAVQSFLQKMQADFFETMNHDCCSFGELANTYGISSDILFVYQAETLNAIEIEEARLPMEALETGSSLANITLHVFKKKGSYDLFLEYRSDVYEDETIEAFCAMMGNIMEGFLSEPCLKDIALIDEEEGRKLDRFHGAEVVYDRSETIIDLFNRRAAEMPEHTAVIYKDKRYTYAQADELSDRVAGYVQKLGIGREQVVSVLIPRCEYMPIASLGIMKAGAAYQPLDPTYPAERLAFMMKDAQASLLIADEQLLELVPEYDGPVLLLKDIPTLPLPEKESLTPPSPEDLYILLYTSGTTGTPKGCMLLHKNLRAFCQWYWNYYDLKEENVVAAYASYGFDACMMDMYPALTRGAAVCIVPEELRLELTSLSDYFEQENVTHSFMTTQVGRQFAEEGKNKSLKHLSVGGETLVPLQTEAAFELYNAYGPTECTIFTTIYRLDKTRRYSNVPIGRPMDNMELYIVDKYGRRVPTGATGELCVAGYQVSRGYLNRPEQTEKVFTPNPFSSKEGFERIYHTGDMVRFLADGNLQFVGRRDSQVKIRGFRVELTEIERVIRQYPGVKDATVMAFDAPAGGKAVAAYVVGDEKIDVNGLSAFIMEEKPPYMVPSVTMQIDQIPLNQNMKVNKRALPDPKPQAEAAVSDDNRPMTLLETDLKAIISQIVGHEGFSVSTNLMNAGLTSLSAIKLAAAVQREYGVELEVKKMMKQCTILSIEDEIYLALRQKRNEEPAEEKAVELKEWYPLTQTQLGVYYDAMKDSESTAYNIPAMFSFPASVTAAQLKKAAETVIAAHPYINTRIRVHGEEYVQMPYKGQPEEIPLLSMTEAELAKYKAQYVKPFVILDEPLYRLSIVETEARTCLFADFHHIICDGGSLDLFMHQLAAVLGGEIPEKETFSYYDFAAREKEQEHGEHYLQGGEFFAKMLENCRGASELAPDLSGQEQSGRKEESTALCDGLKVDGFCREHSVTPAQLFLAAAFYTLSRYLSSKDIYLCTISNGRSDLKLQNAMGMFVKTLPLAANVEGSKTVLRLIEEASQVLGDAVSYEEYPFTKIAADYDFAPQIMYACQLGVLELPMVSGQPVELDSMESDHPKFKLSIHIEERDGNPAVCLQYNNALYSRELMDQLALSMAVCVERMMEEPSALLGQLSLVTEEQQARLDKFRQAGSCELEEKVLHRVFEKQVALHKEKTALIAAEGSYTYEQLNAQMNRVANGLAEHGFSKGDTAAILLGRTGALMIAMYGVMKAGGAYIPCDPEYPAERIRQITEDSQAAFVITTAERLGDFAPGRAIDIQELLTCENTDNPKVEVSEKDLAYMIYTSGSTGKPKGVMLEHGGIANYVYDHEANPHVHACVTCGSVMMSITTVSFDMALKETAVALCNGLTLVLANEDDGNHPAHLAALMEKTGADIFNATPSRMLQYMESLEFCQALARCKVVMSGGEQYSLKLLEKLKEVTDARIFNTYGPTEITVSCNAKELTCEDRITIGRPLLNYTEYVVDSNGNLLPPGVVGELYIGGMGVARGYHDLPEMTAERFVEFNGERIYKSGDYARWTDEGDIVILGRTDHQVKLRGLRIELEEIENCIAEYPQMKAVVVVIRKINETEHLCAYYTAGETISVEALKEALAEKLTKYMIPTAYRQLDEMPMTPNGKIDRKQLPEPELAAAAEYVKPTTKAEEVFCKIFAEVLEMDQVGIDDSFFDLGGTSLVVTRVIIAATEAGFDITYGDVFSHPTPRKLAALFQEESGPVSELADLSLYDYANIENVLKGNNLEAFQEGEMQPLGNILLTGATGFLGIHILREFLLTEEGKAHCILRKGRYNSAEDRLKSMLFYYFEDTFEELIGKRLFITEGDVTGTEAFDRLQDCEINTVINCAANVKHFSSGTDIEDVNVGGALNCIAYCKETGSRLVHISTTSVSGFSVGGMPPEDTVMSENMLYFGQALDTKYGHSKFLAERAILEEVSQGLSAKIMRVGNLSARDTDGEFQMNFSTNSFVGRLKSYELIGRFPYTMMDSAAEMAPIDSTSQAILQLAKTPKACCLFHPYNNHSIYMGDIIHEMKRHGMDIELAEEKDYLAALEKAQKDPQKAEVLSSMIAYQNMGHGKITLPVKKENHYTMQVLYRLQYNWPTTSKEYVGRFVEALDGLGFFSNL</sequence>
<dbReference type="InterPro" id="IPR013120">
    <property type="entry name" value="FAR_NAD-bd"/>
</dbReference>
<dbReference type="Gene3D" id="3.30.300.30">
    <property type="match status" value="3"/>
</dbReference>
<feature type="domain" description="Carrier" evidence="5">
    <location>
        <begin position="483"/>
        <end position="555"/>
    </location>
</feature>
<evidence type="ECO:0000313" key="6">
    <source>
        <dbReference type="EMBL" id="MCQ4635722.1"/>
    </source>
</evidence>
<dbReference type="PANTHER" id="PTHR45527:SF1">
    <property type="entry name" value="FATTY ACID SYNTHASE"/>
    <property type="match status" value="1"/>
</dbReference>
<dbReference type="Pfam" id="PF00550">
    <property type="entry name" value="PP-binding"/>
    <property type="match status" value="3"/>
</dbReference>
<keyword evidence="2" id="KW-0596">Phosphopantetheine</keyword>
<dbReference type="NCBIfam" id="NF003417">
    <property type="entry name" value="PRK04813.1"/>
    <property type="match status" value="3"/>
</dbReference>
<evidence type="ECO:0000259" key="5">
    <source>
        <dbReference type="PROSITE" id="PS50075"/>
    </source>
</evidence>
<dbReference type="InterPro" id="IPR036291">
    <property type="entry name" value="NAD(P)-bd_dom_sf"/>
</dbReference>
<dbReference type="Pfam" id="PF13193">
    <property type="entry name" value="AMP-binding_C"/>
    <property type="match status" value="3"/>
</dbReference>
<comment type="cofactor">
    <cofactor evidence="1">
        <name>pantetheine 4'-phosphate</name>
        <dbReference type="ChEBI" id="CHEBI:47942"/>
    </cofactor>
</comment>
<dbReference type="InterPro" id="IPR042099">
    <property type="entry name" value="ANL_N_sf"/>
</dbReference>
<feature type="domain" description="Carrier" evidence="5">
    <location>
        <begin position="2522"/>
        <end position="2596"/>
    </location>
</feature>
<name>A0ABT1RKL1_9FIRM</name>
<dbReference type="InterPro" id="IPR010071">
    <property type="entry name" value="AA_adenyl_dom"/>
</dbReference>
<dbReference type="InterPro" id="IPR000873">
    <property type="entry name" value="AMP-dep_synth/lig_dom"/>
</dbReference>
<dbReference type="Pfam" id="PF07993">
    <property type="entry name" value="NAD_binding_4"/>
    <property type="match status" value="1"/>
</dbReference>
<dbReference type="PANTHER" id="PTHR45527">
    <property type="entry name" value="NONRIBOSOMAL PEPTIDE SYNTHETASE"/>
    <property type="match status" value="1"/>
</dbReference>